<dbReference type="GO" id="GO:0019369">
    <property type="term" value="P:arachidonate metabolic process"/>
    <property type="evidence" value="ECO:0007669"/>
    <property type="project" value="TreeGrafter"/>
</dbReference>
<evidence type="ECO:0000256" key="4">
    <source>
        <dbReference type="PROSITE-ProRule" id="PRU01161"/>
    </source>
</evidence>
<evidence type="ECO:0000256" key="1">
    <source>
        <dbReference type="ARBA" id="ARBA00022801"/>
    </source>
</evidence>
<reference evidence="6" key="1">
    <citation type="submission" date="2023-03" db="EMBL/GenBank/DDBJ databases">
        <title>Complete genome of Cladonia borealis.</title>
        <authorList>
            <person name="Park H."/>
        </authorList>
    </citation>
    <scope>NUCLEOTIDE SEQUENCE</scope>
    <source>
        <strain evidence="6">ANT050790</strain>
    </source>
</reference>
<evidence type="ECO:0000256" key="3">
    <source>
        <dbReference type="ARBA" id="ARBA00023098"/>
    </source>
</evidence>
<dbReference type="AlphaFoldDB" id="A0AA39R1H7"/>
<name>A0AA39R1H7_9LECA</name>
<comment type="caution">
    <text evidence="6">The sequence shown here is derived from an EMBL/GenBank/DDBJ whole genome shotgun (WGS) entry which is preliminary data.</text>
</comment>
<dbReference type="PANTHER" id="PTHR24185">
    <property type="entry name" value="CALCIUM-INDEPENDENT PHOSPHOLIPASE A2-GAMMA"/>
    <property type="match status" value="1"/>
</dbReference>
<keyword evidence="7" id="KW-1185">Reference proteome</keyword>
<evidence type="ECO:0000313" key="7">
    <source>
        <dbReference type="Proteomes" id="UP001166286"/>
    </source>
</evidence>
<feature type="short sequence motif" description="DGA/G" evidence="4">
    <location>
        <begin position="436"/>
        <end position="438"/>
    </location>
</feature>
<gene>
    <name evidence="6" type="ORF">JMJ35_005454</name>
</gene>
<evidence type="ECO:0000313" key="6">
    <source>
        <dbReference type="EMBL" id="KAK0512326.1"/>
    </source>
</evidence>
<organism evidence="6 7">
    <name type="scientific">Cladonia borealis</name>
    <dbReference type="NCBI Taxonomy" id="184061"/>
    <lineage>
        <taxon>Eukaryota</taxon>
        <taxon>Fungi</taxon>
        <taxon>Dikarya</taxon>
        <taxon>Ascomycota</taxon>
        <taxon>Pezizomycotina</taxon>
        <taxon>Lecanoromycetes</taxon>
        <taxon>OSLEUM clade</taxon>
        <taxon>Lecanoromycetidae</taxon>
        <taxon>Lecanorales</taxon>
        <taxon>Lecanorineae</taxon>
        <taxon>Cladoniaceae</taxon>
        <taxon>Cladonia</taxon>
    </lineage>
</organism>
<protein>
    <recommendedName>
        <fullName evidence="5">PNPLA domain-containing protein</fullName>
    </recommendedName>
</protein>
<dbReference type="Gene3D" id="3.40.1090.10">
    <property type="entry name" value="Cytosolic phospholipase A2 catalytic domain"/>
    <property type="match status" value="1"/>
</dbReference>
<dbReference type="InterPro" id="IPR002641">
    <property type="entry name" value="PNPLA_dom"/>
</dbReference>
<dbReference type="Pfam" id="PF01734">
    <property type="entry name" value="Patatin"/>
    <property type="match status" value="1"/>
</dbReference>
<feature type="active site" description="Proton acceptor" evidence="4">
    <location>
        <position position="436"/>
    </location>
</feature>
<accession>A0AA39R1H7</accession>
<dbReference type="GO" id="GO:0016020">
    <property type="term" value="C:membrane"/>
    <property type="evidence" value="ECO:0007669"/>
    <property type="project" value="TreeGrafter"/>
</dbReference>
<feature type="active site" description="Nucleophile" evidence="4">
    <location>
        <position position="274"/>
    </location>
</feature>
<dbReference type="EMBL" id="JAFEKC020000011">
    <property type="protein sequence ID" value="KAK0512326.1"/>
    <property type="molecule type" value="Genomic_DNA"/>
</dbReference>
<dbReference type="PROSITE" id="PS51635">
    <property type="entry name" value="PNPLA"/>
    <property type="match status" value="1"/>
</dbReference>
<dbReference type="GO" id="GO:0047499">
    <property type="term" value="F:calcium-independent phospholipase A2 activity"/>
    <property type="evidence" value="ECO:0007669"/>
    <property type="project" value="TreeGrafter"/>
</dbReference>
<dbReference type="SUPFAM" id="SSF52151">
    <property type="entry name" value="FabD/lysophospholipase-like"/>
    <property type="match status" value="1"/>
</dbReference>
<evidence type="ECO:0000256" key="2">
    <source>
        <dbReference type="ARBA" id="ARBA00022963"/>
    </source>
</evidence>
<dbReference type="Proteomes" id="UP001166286">
    <property type="component" value="Unassembled WGS sequence"/>
</dbReference>
<keyword evidence="1 4" id="KW-0378">Hydrolase</keyword>
<feature type="short sequence motif" description="GXGXXG" evidence="4">
    <location>
        <begin position="207"/>
        <end position="212"/>
    </location>
</feature>
<dbReference type="PANTHER" id="PTHR24185:SF1">
    <property type="entry name" value="CALCIUM-INDEPENDENT PHOSPHOLIPASE A2-GAMMA"/>
    <property type="match status" value="1"/>
</dbReference>
<sequence>MFEKCASNATEVAKTLPKTVASELNNIIRRIDDIHFRLQIWGSDVGANAHRQFTFDDILKLKDSVLPEIVQRILESFQQQFSTIGGILKEFLTDSEKTMHESIADNSFLERPRKTFDDLFQELRAAIDVVYGLVQDLVGLSNSLRMEQALQKNEGPYDDMRKEIQRTRDSFLDCTIPNNAEEELQSKNPVKESPDAWSKSYMLTLDGGGVRGISSILILKEIFLAVMVQELAIDSKATSSYSPLANPDDSKQPMEEELSKYLPCHYFDYIAGTSSGGLVAIMLGRLRMSVTDCFREIVSLSTKIFGKSHWMHALAITRYITPKYNHKDLENAIKDLIKRKYPPANSGQQVVSEVAYASDPQMCRTIVMAFQQCGDFKAPYLFRSYDHLSIDNEQSTGLVRNPGPAANVAIWQAARATSAAPLYFPAIRIGKSTFLDGGFASNNPTMETVREIWSLRGEAKETIGLVLSIGTGFRPLPASTNIGATFIRSLRLLQKLVNESERTHKVTKFYASQSFTYERFNIQEGLGNIKLDDWKTKKNRNITLEQIDAVTTAYLQQPSIQAEIKETAKILVENRRKRSQTSRWRSFCLGEEVQK</sequence>
<keyword evidence="3 4" id="KW-0443">Lipid metabolism</keyword>
<feature type="domain" description="PNPLA" evidence="5">
    <location>
        <begin position="203"/>
        <end position="449"/>
    </location>
</feature>
<dbReference type="InterPro" id="IPR016035">
    <property type="entry name" value="Acyl_Trfase/lysoPLipase"/>
</dbReference>
<dbReference type="GO" id="GO:0046486">
    <property type="term" value="P:glycerolipid metabolic process"/>
    <property type="evidence" value="ECO:0007669"/>
    <property type="project" value="UniProtKB-ARBA"/>
</dbReference>
<evidence type="ECO:0000259" key="5">
    <source>
        <dbReference type="PROSITE" id="PS51635"/>
    </source>
</evidence>
<keyword evidence="2 4" id="KW-0442">Lipid degradation</keyword>
<proteinExistence type="predicted"/>
<dbReference type="GO" id="GO:0016042">
    <property type="term" value="P:lipid catabolic process"/>
    <property type="evidence" value="ECO:0007669"/>
    <property type="project" value="UniProtKB-UniRule"/>
</dbReference>
<feature type="short sequence motif" description="GXSXG" evidence="4">
    <location>
        <begin position="272"/>
        <end position="276"/>
    </location>
</feature>